<dbReference type="InterPro" id="IPR036388">
    <property type="entry name" value="WH-like_DNA-bd_sf"/>
</dbReference>
<proteinExistence type="inferred from homology"/>
<evidence type="ECO:0000259" key="5">
    <source>
        <dbReference type="PROSITE" id="PS50931"/>
    </source>
</evidence>
<reference evidence="6 7" key="1">
    <citation type="submission" date="2016-08" db="EMBL/GenBank/DDBJ databases">
        <authorList>
            <person name="Seilhamer J.J."/>
        </authorList>
    </citation>
    <scope>NUCLEOTIDE SEQUENCE [LARGE SCALE GENOMIC DNA]</scope>
    <source>
        <strain evidence="6 7">KCTC 42603</strain>
    </source>
</reference>
<dbReference type="SUPFAM" id="SSF53850">
    <property type="entry name" value="Periplasmic binding protein-like II"/>
    <property type="match status" value="1"/>
</dbReference>
<comment type="similarity">
    <text evidence="1">Belongs to the LysR transcriptional regulatory family.</text>
</comment>
<dbReference type="OrthoDB" id="9786526at2"/>
<dbReference type="Pfam" id="PF03466">
    <property type="entry name" value="LysR_substrate"/>
    <property type="match status" value="1"/>
</dbReference>
<dbReference type="PANTHER" id="PTHR30537">
    <property type="entry name" value="HTH-TYPE TRANSCRIPTIONAL REGULATOR"/>
    <property type="match status" value="1"/>
</dbReference>
<dbReference type="EMBL" id="MDHN01000040">
    <property type="protein sequence ID" value="OFC69385.1"/>
    <property type="molecule type" value="Genomic_DNA"/>
</dbReference>
<dbReference type="Proteomes" id="UP000175691">
    <property type="component" value="Unassembled WGS sequence"/>
</dbReference>
<dbReference type="PROSITE" id="PS50931">
    <property type="entry name" value="HTH_LYSR"/>
    <property type="match status" value="1"/>
</dbReference>
<dbReference type="InterPro" id="IPR036390">
    <property type="entry name" value="WH_DNA-bd_sf"/>
</dbReference>
<gene>
    <name evidence="6" type="ORF">BFC18_18395</name>
</gene>
<dbReference type="GO" id="GO:0003700">
    <property type="term" value="F:DNA-binding transcription factor activity"/>
    <property type="evidence" value="ECO:0007669"/>
    <property type="project" value="InterPro"/>
</dbReference>
<keyword evidence="3" id="KW-0238">DNA-binding</keyword>
<dbReference type="STRING" id="1656094.BFC18_18395"/>
<dbReference type="PANTHER" id="PTHR30537:SF1">
    <property type="entry name" value="HTH-TYPE TRANSCRIPTIONAL REGULATOR PGRR"/>
    <property type="match status" value="1"/>
</dbReference>
<dbReference type="Gene3D" id="3.40.190.290">
    <property type="match status" value="1"/>
</dbReference>
<dbReference type="AlphaFoldDB" id="A0A1E7Z778"/>
<dbReference type="RefSeq" id="WP_070126831.1">
    <property type="nucleotide sequence ID" value="NZ_MDHN01000040.1"/>
</dbReference>
<comment type="caution">
    <text evidence="6">The sequence shown here is derived from an EMBL/GenBank/DDBJ whole genome shotgun (WGS) entry which is preliminary data.</text>
</comment>
<dbReference type="InterPro" id="IPR058163">
    <property type="entry name" value="LysR-type_TF_proteobact-type"/>
</dbReference>
<keyword evidence="7" id="KW-1185">Reference proteome</keyword>
<evidence type="ECO:0000313" key="7">
    <source>
        <dbReference type="Proteomes" id="UP000175691"/>
    </source>
</evidence>
<evidence type="ECO:0000313" key="6">
    <source>
        <dbReference type="EMBL" id="OFC69385.1"/>
    </source>
</evidence>
<dbReference type="GO" id="GO:0006351">
    <property type="term" value="P:DNA-templated transcription"/>
    <property type="evidence" value="ECO:0007669"/>
    <property type="project" value="TreeGrafter"/>
</dbReference>
<dbReference type="SUPFAM" id="SSF46785">
    <property type="entry name" value="Winged helix' DNA-binding domain"/>
    <property type="match status" value="1"/>
</dbReference>
<accession>A0A1E7Z778</accession>
<evidence type="ECO:0000256" key="3">
    <source>
        <dbReference type="ARBA" id="ARBA00023125"/>
    </source>
</evidence>
<dbReference type="Gene3D" id="1.10.10.10">
    <property type="entry name" value="Winged helix-like DNA-binding domain superfamily/Winged helix DNA-binding domain"/>
    <property type="match status" value="1"/>
</dbReference>
<dbReference type="GO" id="GO:0043565">
    <property type="term" value="F:sequence-specific DNA binding"/>
    <property type="evidence" value="ECO:0007669"/>
    <property type="project" value="TreeGrafter"/>
</dbReference>
<evidence type="ECO:0000256" key="2">
    <source>
        <dbReference type="ARBA" id="ARBA00023015"/>
    </source>
</evidence>
<protein>
    <recommendedName>
        <fullName evidence="5">HTH lysR-type domain-containing protein</fullName>
    </recommendedName>
</protein>
<name>A0A1E7Z778_9ALTE</name>
<evidence type="ECO:0000256" key="4">
    <source>
        <dbReference type="ARBA" id="ARBA00023163"/>
    </source>
</evidence>
<sequence>MDKLRAIEIFRQVAEMGSFYKASKILGITPQATSKAIAQIEKHLGVKLLYRNTRQSRLTEDGERFLSEVTKGVSLIENAWDKARELSSEPRGTLRVTCGLHFGRTVLLPLIDQFQQRFPRIEVELYATDNFVDLVKEGIDVGFRNGLEPGGNNYSLRLFDLQMLACASPDYLRRYGVPDTYHDLSEHTCTGSRQINSGRIEPWEFMEDGELIFHQVQSRFWASDSEVETEAVLRGMGIGLLANLNVAAHIRSGKLVPVLCRYLSGRYGVYLYYPGGRKLSDRASRFIEYARGQLLGSSDFQFTVEQLQQFQDGFIENHEEADKL</sequence>
<keyword evidence="4" id="KW-0804">Transcription</keyword>
<dbReference type="InterPro" id="IPR000847">
    <property type="entry name" value="LysR_HTH_N"/>
</dbReference>
<keyword evidence="2" id="KW-0805">Transcription regulation</keyword>
<dbReference type="CDD" id="cd08422">
    <property type="entry name" value="PBP2_CrgA_like"/>
    <property type="match status" value="1"/>
</dbReference>
<organism evidence="6 7">
    <name type="scientific">Alteromonas confluentis</name>
    <dbReference type="NCBI Taxonomy" id="1656094"/>
    <lineage>
        <taxon>Bacteria</taxon>
        <taxon>Pseudomonadati</taxon>
        <taxon>Pseudomonadota</taxon>
        <taxon>Gammaproteobacteria</taxon>
        <taxon>Alteromonadales</taxon>
        <taxon>Alteromonadaceae</taxon>
        <taxon>Alteromonas/Salinimonas group</taxon>
        <taxon>Alteromonas</taxon>
    </lineage>
</organism>
<dbReference type="Pfam" id="PF00126">
    <property type="entry name" value="HTH_1"/>
    <property type="match status" value="1"/>
</dbReference>
<feature type="domain" description="HTH lysR-type" evidence="5">
    <location>
        <begin position="1"/>
        <end position="59"/>
    </location>
</feature>
<dbReference type="InterPro" id="IPR005119">
    <property type="entry name" value="LysR_subst-bd"/>
</dbReference>
<evidence type="ECO:0000256" key="1">
    <source>
        <dbReference type="ARBA" id="ARBA00009437"/>
    </source>
</evidence>